<reference evidence="2 3" key="1">
    <citation type="submission" date="2018-05" db="EMBL/GenBank/DDBJ databases">
        <title>Genomic Encyclopedia of Type Strains, Phase IV (KMG-IV): sequencing the most valuable type-strain genomes for metagenomic binning, comparative biology and taxonomic classification.</title>
        <authorList>
            <person name="Goeker M."/>
        </authorList>
    </citation>
    <scope>NUCLEOTIDE SEQUENCE [LARGE SCALE GENOMIC DNA]</scope>
    <source>
        <strain evidence="2 3">DSM 14263</strain>
    </source>
</reference>
<dbReference type="PANTHER" id="PTHR38792">
    <property type="entry name" value="BNR/ASP-BOX REPEAT DOMAIN PROTEIN (AFU_ORTHOLOGUE AFUA_7G06430)-RELATED"/>
    <property type="match status" value="1"/>
</dbReference>
<keyword evidence="3" id="KW-1185">Reference proteome</keyword>
<dbReference type="Proteomes" id="UP000245812">
    <property type="component" value="Unassembled WGS sequence"/>
</dbReference>
<dbReference type="CDD" id="cd15482">
    <property type="entry name" value="Sialidase_non-viral"/>
    <property type="match status" value="1"/>
</dbReference>
<proteinExistence type="predicted"/>
<dbReference type="SUPFAM" id="SSF49785">
    <property type="entry name" value="Galactose-binding domain-like"/>
    <property type="match status" value="1"/>
</dbReference>
<dbReference type="InterPro" id="IPR008979">
    <property type="entry name" value="Galactose-bd-like_sf"/>
</dbReference>
<dbReference type="SUPFAM" id="SSF50939">
    <property type="entry name" value="Sialidases"/>
    <property type="match status" value="1"/>
</dbReference>
<name>A0A316IH79_9GAMM</name>
<sequence>MTPDAFRRRPPMLRTLPCLLALAWLPAAAAAAPAQAGGEVLADGIGYVSAVRLEHQPRREDDGRLLLVFEREGMDGIPLYESRDGGAHWHFLLNVTDQAHAGDPRWQLRWQPHLSELARASGDLPAGTLLLAANAGGNDAQGHLARQDLQLYASTDGGRSWRYRGSIVKGGGHPSDKDNHGVWEPNVHRLDDGRLVAYYSSEQHKAEGYNQLLAHRLSADGGRSWGAETVDVAVPGGVERPGMAVVERLPDGRYAMSYEDIDGPRNGQVYVKFSRDGLDWGDPADRGTPVQTAAGAWPAASPVVRWLPGAGGGVLAVLAERAGGDGDPSGRSLYWNGDGGRGPWWEMPAPVQKLTGNIHAGWTQALLALPDGRLWHATSSSSPQQPEDERRNSILFATAAPRFGRYEAEDAARRAAVRIGDPSASNHAKARLASAPQGQLAFALHVAAAGMYRATLRWQDLGFRPAQPAIHVDGAAWPASDRAGRDGWHVATASGRLAAGDHQVTLEGAAHAADVDYLQLDPLTPDGPP</sequence>
<dbReference type="PANTHER" id="PTHR38792:SF3">
    <property type="entry name" value="BNR_ASP-BOX REPEAT DOMAIN PROTEIN (AFU_ORTHOLOGUE AFUA_7G06430)-RELATED"/>
    <property type="match status" value="1"/>
</dbReference>
<dbReference type="EMBL" id="QGHC01000002">
    <property type="protein sequence ID" value="PWK92423.1"/>
    <property type="molecule type" value="Genomic_DNA"/>
</dbReference>
<feature type="chain" id="PRO_5016332659" description="BNR repeat protein" evidence="1">
    <location>
        <begin position="37"/>
        <end position="529"/>
    </location>
</feature>
<dbReference type="Gene3D" id="2.120.10.10">
    <property type="match status" value="1"/>
</dbReference>
<feature type="signal peptide" evidence="1">
    <location>
        <begin position="1"/>
        <end position="36"/>
    </location>
</feature>
<protein>
    <recommendedName>
        <fullName evidence="4">BNR repeat protein</fullName>
    </recommendedName>
</protein>
<accession>A0A316IH79</accession>
<evidence type="ECO:0000313" key="2">
    <source>
        <dbReference type="EMBL" id="PWK92423.1"/>
    </source>
</evidence>
<keyword evidence="1" id="KW-0732">Signal</keyword>
<dbReference type="Gene3D" id="2.60.120.260">
    <property type="entry name" value="Galactose-binding domain-like"/>
    <property type="match status" value="1"/>
</dbReference>
<evidence type="ECO:0008006" key="4">
    <source>
        <dbReference type="Google" id="ProtNLM"/>
    </source>
</evidence>
<comment type="caution">
    <text evidence="2">The sequence shown here is derived from an EMBL/GenBank/DDBJ whole genome shotgun (WGS) entry which is preliminary data.</text>
</comment>
<dbReference type="AlphaFoldDB" id="A0A316IH79"/>
<evidence type="ECO:0000313" key="3">
    <source>
        <dbReference type="Proteomes" id="UP000245812"/>
    </source>
</evidence>
<evidence type="ECO:0000256" key="1">
    <source>
        <dbReference type="SAM" id="SignalP"/>
    </source>
</evidence>
<dbReference type="InterPro" id="IPR036278">
    <property type="entry name" value="Sialidase_sf"/>
</dbReference>
<dbReference type="RefSeq" id="WP_245889751.1">
    <property type="nucleotide sequence ID" value="NZ_MSZV01000103.1"/>
</dbReference>
<organism evidence="2 3">
    <name type="scientific">Fulvimonas soli</name>
    <dbReference type="NCBI Taxonomy" id="155197"/>
    <lineage>
        <taxon>Bacteria</taxon>
        <taxon>Pseudomonadati</taxon>
        <taxon>Pseudomonadota</taxon>
        <taxon>Gammaproteobacteria</taxon>
        <taxon>Lysobacterales</taxon>
        <taxon>Rhodanobacteraceae</taxon>
        <taxon>Fulvimonas</taxon>
    </lineage>
</organism>
<gene>
    <name evidence="2" type="ORF">C7456_102158</name>
</gene>